<dbReference type="PROSITE" id="PS00606">
    <property type="entry name" value="KS3_1"/>
    <property type="match status" value="1"/>
</dbReference>
<evidence type="ECO:0000256" key="4">
    <source>
        <dbReference type="RuleBase" id="RU003694"/>
    </source>
</evidence>
<dbReference type="GeneID" id="99507100"/>
<organism evidence="6 9">
    <name type="scientific">Pseudoalteromonas lipolytica</name>
    <dbReference type="NCBI Taxonomy" id="570156"/>
    <lineage>
        <taxon>Bacteria</taxon>
        <taxon>Pseudomonadati</taxon>
        <taxon>Pseudomonadota</taxon>
        <taxon>Gammaproteobacteria</taxon>
        <taxon>Alteromonadales</taxon>
        <taxon>Pseudoalteromonadaceae</taxon>
        <taxon>Pseudoalteromonas</taxon>
    </lineage>
</organism>
<dbReference type="PANTHER" id="PTHR11712:SF320">
    <property type="entry name" value="BETA-KETOACYL SYNTHASE"/>
    <property type="match status" value="1"/>
</dbReference>
<dbReference type="EMBL" id="FPAZ01000004">
    <property type="protein sequence ID" value="SFT53734.1"/>
    <property type="molecule type" value="Genomic_DNA"/>
</dbReference>
<dbReference type="EMBL" id="CP032091">
    <property type="protein sequence ID" value="AXV66946.1"/>
    <property type="molecule type" value="Genomic_DNA"/>
</dbReference>
<dbReference type="GO" id="GO:0006633">
    <property type="term" value="P:fatty acid biosynthetic process"/>
    <property type="evidence" value="ECO:0007669"/>
    <property type="project" value="InterPro"/>
</dbReference>
<dbReference type="PROSITE" id="PS52004">
    <property type="entry name" value="KS3_2"/>
    <property type="match status" value="1"/>
</dbReference>
<dbReference type="RefSeq" id="WP_036972103.1">
    <property type="nucleotide sequence ID" value="NZ_CP032091.1"/>
</dbReference>
<geneLocation type="plasmid" evidence="6 9">
    <name>unnamed1</name>
</geneLocation>
<dbReference type="SMART" id="SM00825">
    <property type="entry name" value="PKS_KS"/>
    <property type="match status" value="1"/>
</dbReference>
<dbReference type="InterPro" id="IPR016039">
    <property type="entry name" value="Thiolase-like"/>
</dbReference>
<evidence type="ECO:0000313" key="9">
    <source>
        <dbReference type="Proteomes" id="UP000264605"/>
    </source>
</evidence>
<name>A0AAD0S2T5_9GAMM</name>
<dbReference type="InterPro" id="IPR020841">
    <property type="entry name" value="PKS_Beta-ketoAc_synthase_dom"/>
</dbReference>
<evidence type="ECO:0000256" key="3">
    <source>
        <dbReference type="ARBA" id="ARBA00022679"/>
    </source>
</evidence>
<evidence type="ECO:0000313" key="7">
    <source>
        <dbReference type="EMBL" id="SFT53734.1"/>
    </source>
</evidence>
<dbReference type="PANTHER" id="PTHR11712">
    <property type="entry name" value="POLYKETIDE SYNTHASE-RELATED"/>
    <property type="match status" value="1"/>
</dbReference>
<dbReference type="InterPro" id="IPR014030">
    <property type="entry name" value="Ketoacyl_synth_N"/>
</dbReference>
<evidence type="ECO:0000259" key="5">
    <source>
        <dbReference type="PROSITE" id="PS52004"/>
    </source>
</evidence>
<dbReference type="Gene3D" id="3.40.47.10">
    <property type="match status" value="1"/>
</dbReference>
<comment type="pathway">
    <text evidence="1">Lipid metabolism; fatty acid biosynthesis.</text>
</comment>
<dbReference type="SUPFAM" id="SSF53901">
    <property type="entry name" value="Thiolase-like"/>
    <property type="match status" value="2"/>
</dbReference>
<keyword evidence="6" id="KW-0614">Plasmid</keyword>
<dbReference type="InterPro" id="IPR014031">
    <property type="entry name" value="Ketoacyl_synth_C"/>
</dbReference>
<comment type="similarity">
    <text evidence="2 4">Belongs to the thiolase-like superfamily. Beta-ketoacyl-ACP synthases family.</text>
</comment>
<dbReference type="Proteomes" id="UP000264605">
    <property type="component" value="Plasmid unnamed1"/>
</dbReference>
<dbReference type="AlphaFoldDB" id="A0AAD0S2T5"/>
<accession>A0AAD0S2T5</accession>
<dbReference type="KEGG" id="pdj:D0907_16590"/>
<dbReference type="CDD" id="cd00834">
    <property type="entry name" value="KAS_I_II"/>
    <property type="match status" value="1"/>
</dbReference>
<sequence>MPFWLNDLGIVSALGVGQKHTMARISQAPTQTLTNVSSLVFEQRPTFVGLVDVLPLTESMRFYKLIDLALAQLTDTLAKVTCSRDRIAVVMGTSTAAIQEGERARKVHAKEGKWPAQFNYYDQALIAPAAYIAKTLDATGPCYSISTACSSSAKAMISARALLSADLADVVICGGVDSLCQLTVNGFDSLSSISDEICKPFSKDRKGINIGEAAAVFVMSKEQLNDHAVAFLGGGESSDAHHISAPISDGSGAISAMQKALNDANLLATDIDYINAHGTATVQNDAMESLAISKVFGNNTPVSSSKHLTGHTLGAAGALEAGLCWLYLAYPEFTRLVFNNTEVDESLSDINLITQPRDASVSYCLSNSFAFGGNNVSVILGHLHE</sequence>
<dbReference type="Pfam" id="PF02801">
    <property type="entry name" value="Ketoacyl-synt_C"/>
    <property type="match status" value="1"/>
</dbReference>
<evidence type="ECO:0000313" key="6">
    <source>
        <dbReference type="EMBL" id="AXV66946.1"/>
    </source>
</evidence>
<dbReference type="InterPro" id="IPR000794">
    <property type="entry name" value="Beta-ketoacyl_synthase"/>
</dbReference>
<evidence type="ECO:0000256" key="1">
    <source>
        <dbReference type="ARBA" id="ARBA00005194"/>
    </source>
</evidence>
<reference evidence="7 8" key="1">
    <citation type="submission" date="2016-10" db="EMBL/GenBank/DDBJ databases">
        <authorList>
            <person name="Varghese N."/>
            <person name="Submissions S."/>
        </authorList>
    </citation>
    <scope>NUCLEOTIDE SEQUENCE [LARGE SCALE GENOMIC DNA]</scope>
    <source>
        <strain evidence="7 8">CGMCC 1.8499</strain>
    </source>
</reference>
<reference evidence="6 9" key="2">
    <citation type="submission" date="2018-08" db="EMBL/GenBank/DDBJ databases">
        <title>Draft genome sequence of Pseudoalteromonas donghaensis HJ51.</title>
        <authorList>
            <person name="Oh J."/>
            <person name="Roh D."/>
        </authorList>
    </citation>
    <scope>NUCLEOTIDE SEQUENCE [LARGE SCALE GENOMIC DNA]</scope>
    <source>
        <strain evidence="6 9">HJ51</strain>
        <plasmid evidence="6 9">unnamed1</plasmid>
    </source>
</reference>
<proteinExistence type="inferred from homology"/>
<evidence type="ECO:0000313" key="8">
    <source>
        <dbReference type="Proteomes" id="UP000183805"/>
    </source>
</evidence>
<evidence type="ECO:0000256" key="2">
    <source>
        <dbReference type="ARBA" id="ARBA00008467"/>
    </source>
</evidence>
<protein>
    <submittedName>
        <fullName evidence="7">3-oxoacyl-[acyl-carrier-protein] synthase-1</fullName>
    </submittedName>
    <submittedName>
        <fullName evidence="6">Beta-ketoacyl-ACP synthase</fullName>
    </submittedName>
</protein>
<gene>
    <name evidence="6" type="ORF">D0907_16590</name>
    <name evidence="7" type="ORF">SAMN04487854_104154</name>
</gene>
<keyword evidence="8" id="KW-1185">Reference proteome</keyword>
<dbReference type="GO" id="GO:0005829">
    <property type="term" value="C:cytosol"/>
    <property type="evidence" value="ECO:0007669"/>
    <property type="project" value="TreeGrafter"/>
</dbReference>
<dbReference type="Proteomes" id="UP000183805">
    <property type="component" value="Unassembled WGS sequence"/>
</dbReference>
<dbReference type="InterPro" id="IPR018201">
    <property type="entry name" value="Ketoacyl_synth_AS"/>
</dbReference>
<dbReference type="Pfam" id="PF00109">
    <property type="entry name" value="ketoacyl-synt"/>
    <property type="match status" value="1"/>
</dbReference>
<dbReference type="NCBIfam" id="NF006618">
    <property type="entry name" value="PRK09185.1"/>
    <property type="match status" value="1"/>
</dbReference>
<feature type="domain" description="Ketosynthase family 3 (KS3)" evidence="5">
    <location>
        <begin position="1"/>
        <end position="382"/>
    </location>
</feature>
<dbReference type="GO" id="GO:0004315">
    <property type="term" value="F:3-oxoacyl-[acyl-carrier-protein] synthase activity"/>
    <property type="evidence" value="ECO:0007669"/>
    <property type="project" value="InterPro"/>
</dbReference>
<keyword evidence="3 4" id="KW-0808">Transferase</keyword>